<keyword evidence="2" id="KW-1185">Reference proteome</keyword>
<proteinExistence type="predicted"/>
<evidence type="ECO:0000313" key="1">
    <source>
        <dbReference type="EMBL" id="KAI8574617.1"/>
    </source>
</evidence>
<organism evidence="1 2">
    <name type="scientific">Rhododendron molle</name>
    <name type="common">Chinese azalea</name>
    <name type="synonym">Azalea mollis</name>
    <dbReference type="NCBI Taxonomy" id="49168"/>
    <lineage>
        <taxon>Eukaryota</taxon>
        <taxon>Viridiplantae</taxon>
        <taxon>Streptophyta</taxon>
        <taxon>Embryophyta</taxon>
        <taxon>Tracheophyta</taxon>
        <taxon>Spermatophyta</taxon>
        <taxon>Magnoliopsida</taxon>
        <taxon>eudicotyledons</taxon>
        <taxon>Gunneridae</taxon>
        <taxon>Pentapetalae</taxon>
        <taxon>asterids</taxon>
        <taxon>Ericales</taxon>
        <taxon>Ericaceae</taxon>
        <taxon>Ericoideae</taxon>
        <taxon>Rhodoreae</taxon>
        <taxon>Rhododendron</taxon>
    </lineage>
</organism>
<reference evidence="1" key="1">
    <citation type="submission" date="2022-02" db="EMBL/GenBank/DDBJ databases">
        <title>Plant Genome Project.</title>
        <authorList>
            <person name="Zhang R.-G."/>
        </authorList>
    </citation>
    <scope>NUCLEOTIDE SEQUENCE</scope>
    <source>
        <strain evidence="1">AT1</strain>
    </source>
</reference>
<dbReference type="EMBL" id="CM046388">
    <property type="protein sequence ID" value="KAI8574617.1"/>
    <property type="molecule type" value="Genomic_DNA"/>
</dbReference>
<sequence length="67" mass="7795">MIGKSLRVLFMTQQHQTVIVGCKAMLWDLLMDMMKDFMDTLKLVRTTKPMLLSLQQRLICSNSAFRS</sequence>
<protein>
    <submittedName>
        <fullName evidence="1">Uncharacterized protein</fullName>
    </submittedName>
</protein>
<accession>A0ACC0QCR4</accession>
<dbReference type="Proteomes" id="UP001062846">
    <property type="component" value="Chromosome 1"/>
</dbReference>
<evidence type="ECO:0000313" key="2">
    <source>
        <dbReference type="Proteomes" id="UP001062846"/>
    </source>
</evidence>
<comment type="caution">
    <text evidence="1">The sequence shown here is derived from an EMBL/GenBank/DDBJ whole genome shotgun (WGS) entry which is preliminary data.</text>
</comment>
<name>A0ACC0QCR4_RHOML</name>
<gene>
    <name evidence="1" type="ORF">RHMOL_Rhmol01G0368000</name>
</gene>